<evidence type="ECO:0000313" key="7">
    <source>
        <dbReference type="Proteomes" id="UP000310158"/>
    </source>
</evidence>
<dbReference type="PANTHER" id="PTHR17453">
    <property type="entry name" value="SIGNAL RECOGNITION PARTICLE 19 KD PROTEIN"/>
    <property type="match status" value="1"/>
</dbReference>
<evidence type="ECO:0008006" key="8">
    <source>
        <dbReference type="Google" id="ProtNLM"/>
    </source>
</evidence>
<dbReference type="Gene3D" id="3.30.56.30">
    <property type="entry name" value="Signal recognition particle, SRP19-like subunit"/>
    <property type="match status" value="1"/>
</dbReference>
<sequence length="413" mass="44729">MTPDLPLQLHPPPPLLTSPIRAASCLAWSACNFFDLAKTKNRAPEAKRTLQATNSQKSARSFPTIRPQDSHAGVSPCGGSEYLHTSYTRYTSAQDIRLSPTAGFPLVQSPHPLSSCTNMSRRAVIVEEFDDDMDLPLPSRPLPNTGSHGAILQEITDEVDDSDDDEAPILREPTAGPASPQGPSYGAPAVTDITPYKKWTCIYPIYIDAKQPYCTGARRVPRDKSVWWPLSKDIADASNRLGLGTLHEVNKAHPRDWENPGRVRVQWKKEGRLMNPNIKTKKQLLEMISFQIQRIKPDSIPKPPYGYPTPIVPPTSTSASKASKTKTNPSKNAPSVTKSKELKPPKQSSRPLPTPPEPLPPLASRISAYSPALPSGVLVDTVKAGMNADGTGPGIAGAGAAGKGKRKVVRVRG</sequence>
<dbReference type="Pfam" id="PF01922">
    <property type="entry name" value="SRP19"/>
    <property type="match status" value="1"/>
</dbReference>
<feature type="region of interest" description="Disordered" evidence="5">
    <location>
        <begin position="299"/>
        <end position="367"/>
    </location>
</feature>
<protein>
    <recommendedName>
        <fullName evidence="8">Signal recognition particle SRP19 subunit</fullName>
    </recommendedName>
</protein>
<feature type="compositionally biased region" description="Low complexity" evidence="5">
    <location>
        <begin position="314"/>
        <end position="332"/>
    </location>
</feature>
<dbReference type="InterPro" id="IPR036521">
    <property type="entry name" value="SRP19-like_sf"/>
</dbReference>
<name>A0A4S4M173_9AGAM</name>
<evidence type="ECO:0000256" key="5">
    <source>
        <dbReference type="SAM" id="MobiDB-lite"/>
    </source>
</evidence>
<evidence type="ECO:0000256" key="1">
    <source>
        <dbReference type="ARBA" id="ARBA00004496"/>
    </source>
</evidence>
<feature type="region of interest" description="Disordered" evidence="5">
    <location>
        <begin position="160"/>
        <end position="187"/>
    </location>
</feature>
<feature type="compositionally biased region" description="Polar residues" evidence="5">
    <location>
        <begin position="50"/>
        <end position="61"/>
    </location>
</feature>
<dbReference type="SUPFAM" id="SSF69695">
    <property type="entry name" value="SRP19"/>
    <property type="match status" value="1"/>
</dbReference>
<keyword evidence="3" id="KW-0733">Signal recognition particle</keyword>
<dbReference type="OrthoDB" id="2190947at2759"/>
<feature type="compositionally biased region" description="Basic residues" evidence="5">
    <location>
        <begin position="403"/>
        <end position="413"/>
    </location>
</feature>
<keyword evidence="4" id="KW-0687">Ribonucleoprotein</keyword>
<gene>
    <name evidence="6" type="ORF">EW146_g2327</name>
</gene>
<dbReference type="GO" id="GO:0008312">
    <property type="term" value="F:7S RNA binding"/>
    <property type="evidence" value="ECO:0007669"/>
    <property type="project" value="InterPro"/>
</dbReference>
<comment type="subcellular location">
    <subcellularLocation>
        <location evidence="1">Cytoplasm</location>
    </subcellularLocation>
</comment>
<dbReference type="Proteomes" id="UP000310158">
    <property type="component" value="Unassembled WGS sequence"/>
</dbReference>
<evidence type="ECO:0000256" key="3">
    <source>
        <dbReference type="ARBA" id="ARBA00023135"/>
    </source>
</evidence>
<feature type="compositionally biased region" description="Pro residues" evidence="5">
    <location>
        <begin position="352"/>
        <end position="361"/>
    </location>
</feature>
<dbReference type="InterPro" id="IPR002778">
    <property type="entry name" value="Signal_recog_particle_SRP19"/>
</dbReference>
<proteinExistence type="predicted"/>
<comment type="caution">
    <text evidence="6">The sequence shown here is derived from an EMBL/GenBank/DDBJ whole genome shotgun (WGS) entry which is preliminary data.</text>
</comment>
<feature type="compositionally biased region" description="Pro residues" evidence="5">
    <location>
        <begin position="300"/>
        <end position="313"/>
    </location>
</feature>
<dbReference type="GO" id="GO:0006617">
    <property type="term" value="P:SRP-dependent cotranslational protein targeting to membrane, signal sequence recognition"/>
    <property type="evidence" value="ECO:0007669"/>
    <property type="project" value="TreeGrafter"/>
</dbReference>
<reference evidence="6 7" key="1">
    <citation type="submission" date="2019-02" db="EMBL/GenBank/DDBJ databases">
        <title>Genome sequencing of the rare red list fungi Bondarzewia mesenterica.</title>
        <authorList>
            <person name="Buettner E."/>
            <person name="Kellner H."/>
        </authorList>
    </citation>
    <scope>NUCLEOTIDE SEQUENCE [LARGE SCALE GENOMIC DNA]</scope>
    <source>
        <strain evidence="6 7">DSM 108281</strain>
    </source>
</reference>
<dbReference type="AlphaFoldDB" id="A0A4S4M173"/>
<feature type="compositionally biased region" description="Gly residues" evidence="5">
    <location>
        <begin position="391"/>
        <end position="402"/>
    </location>
</feature>
<keyword evidence="7" id="KW-1185">Reference proteome</keyword>
<dbReference type="EMBL" id="SGPL01000067">
    <property type="protein sequence ID" value="THH18702.1"/>
    <property type="molecule type" value="Genomic_DNA"/>
</dbReference>
<organism evidence="6 7">
    <name type="scientific">Bondarzewia mesenterica</name>
    <dbReference type="NCBI Taxonomy" id="1095465"/>
    <lineage>
        <taxon>Eukaryota</taxon>
        <taxon>Fungi</taxon>
        <taxon>Dikarya</taxon>
        <taxon>Basidiomycota</taxon>
        <taxon>Agaricomycotina</taxon>
        <taxon>Agaricomycetes</taxon>
        <taxon>Russulales</taxon>
        <taxon>Bondarzewiaceae</taxon>
        <taxon>Bondarzewia</taxon>
    </lineage>
</organism>
<evidence type="ECO:0000313" key="6">
    <source>
        <dbReference type="EMBL" id="THH18702.1"/>
    </source>
</evidence>
<evidence type="ECO:0000256" key="4">
    <source>
        <dbReference type="ARBA" id="ARBA00023274"/>
    </source>
</evidence>
<feature type="region of interest" description="Disordered" evidence="5">
    <location>
        <begin position="391"/>
        <end position="413"/>
    </location>
</feature>
<evidence type="ECO:0000256" key="2">
    <source>
        <dbReference type="ARBA" id="ARBA00022490"/>
    </source>
</evidence>
<keyword evidence="2" id="KW-0963">Cytoplasm</keyword>
<dbReference type="GO" id="GO:0005786">
    <property type="term" value="C:signal recognition particle, endoplasmic reticulum targeting"/>
    <property type="evidence" value="ECO:0007669"/>
    <property type="project" value="UniProtKB-KW"/>
</dbReference>
<accession>A0A4S4M173</accession>
<dbReference type="PANTHER" id="PTHR17453:SF0">
    <property type="entry name" value="SIGNAL RECOGNITION PARTICLE 19 KDA PROTEIN"/>
    <property type="match status" value="1"/>
</dbReference>
<feature type="region of interest" description="Disordered" evidence="5">
    <location>
        <begin position="45"/>
        <end position="77"/>
    </location>
</feature>